<dbReference type="AlphaFoldDB" id="A0A429GX42"/>
<dbReference type="Proteomes" id="UP000277582">
    <property type="component" value="Unassembled WGS sequence"/>
</dbReference>
<keyword evidence="2" id="KW-1185">Reference proteome</keyword>
<dbReference type="EMBL" id="RCOS01000022">
    <property type="protein sequence ID" value="RSN78291.1"/>
    <property type="molecule type" value="Genomic_DNA"/>
</dbReference>
<evidence type="ECO:0008006" key="3">
    <source>
        <dbReference type="Google" id="ProtNLM"/>
    </source>
</evidence>
<comment type="caution">
    <text evidence="1">The sequence shown here is derived from an EMBL/GenBank/DDBJ whole genome shotgun (WGS) entry which is preliminary data.</text>
</comment>
<dbReference type="RefSeq" id="WP_125670280.1">
    <property type="nucleotide sequence ID" value="NZ_RCOS01000022.1"/>
</dbReference>
<protein>
    <recommendedName>
        <fullName evidence="3">CRISPR-associated exonuclease Cas4</fullName>
    </recommendedName>
</protein>
<reference evidence="1 2" key="1">
    <citation type="submission" date="2018-10" db="EMBL/GenBank/DDBJ databases">
        <title>Co-occurring genomic capacity for anaerobic methane metabolism and dissimilatory sulfite reduction discovered in the Korarchaeota.</title>
        <authorList>
            <person name="Mckay L.J."/>
            <person name="Dlakic M."/>
            <person name="Fields M.W."/>
            <person name="Delmont T.O."/>
            <person name="Eren A.M."/>
            <person name="Jay Z.J."/>
            <person name="Klingelsmith K.B."/>
            <person name="Rusch D.B."/>
            <person name="Inskeep W.P."/>
        </authorList>
    </citation>
    <scope>NUCLEOTIDE SEQUENCE [LARGE SCALE GENOMIC DNA]</scope>
    <source>
        <strain evidence="1 2">MDKW</strain>
    </source>
</reference>
<name>A0A429GX42_9CREN</name>
<gene>
    <name evidence="1" type="ORF">D6D85_01390</name>
</gene>
<organism evidence="1 2">
    <name type="scientific">Candidatus Methanodesulfokora washburnensis</name>
    <dbReference type="NCBI Taxonomy" id="2478471"/>
    <lineage>
        <taxon>Archaea</taxon>
        <taxon>Thermoproteota</taxon>
        <taxon>Candidatus Korarchaeia</taxon>
        <taxon>Candidatus Korarchaeia incertae sedis</taxon>
        <taxon>Candidatus Methanodesulfokora</taxon>
    </lineage>
</organism>
<evidence type="ECO:0000313" key="1">
    <source>
        <dbReference type="EMBL" id="RSN78291.1"/>
    </source>
</evidence>
<dbReference type="OrthoDB" id="10444at2157"/>
<dbReference type="InterPro" id="IPR011604">
    <property type="entry name" value="PDDEXK-like_dom_sf"/>
</dbReference>
<accession>A0A429GX42</accession>
<dbReference type="Gene3D" id="3.90.320.10">
    <property type="match status" value="1"/>
</dbReference>
<sequence>MDSIIDFFIHIKQTEMELHKHRLENEIHVTELLECPLKRDFRNRYPFLVVPTIPLFMHGDLIHMGLQRVIEIYGKERGLLVEIEREIEKRFTVDGKEIILKGRCDAVLPNTVIEIKSSLSDMSLPYPHHEKQLRIYMNILSRKGMLIYITPTRATEYFYDDPLPDDEIIQMIRSSLSYERTPLFSWECERCSFSMFCPKKQSGKTDR</sequence>
<evidence type="ECO:0000313" key="2">
    <source>
        <dbReference type="Proteomes" id="UP000277582"/>
    </source>
</evidence>
<proteinExistence type="predicted"/>